<sequence length="63" mass="7205">MEAMPDQLPTQPDQSVIQKQRVEDATDFLSICDRLSTGYDSGYYWEDIQRALRIAAGLEKWPG</sequence>
<dbReference type="EMBL" id="PVTE01000015">
    <property type="protein sequence ID" value="PRY34942.1"/>
    <property type="molecule type" value="Genomic_DNA"/>
</dbReference>
<dbReference type="AlphaFoldDB" id="A0A2T0SNE9"/>
<organism evidence="1 2">
    <name type="scientific">Spirosoma oryzae</name>
    <dbReference type="NCBI Taxonomy" id="1469603"/>
    <lineage>
        <taxon>Bacteria</taxon>
        <taxon>Pseudomonadati</taxon>
        <taxon>Bacteroidota</taxon>
        <taxon>Cytophagia</taxon>
        <taxon>Cytophagales</taxon>
        <taxon>Cytophagaceae</taxon>
        <taxon>Spirosoma</taxon>
    </lineage>
</organism>
<protein>
    <submittedName>
        <fullName evidence="1">Uncharacterized protein</fullName>
    </submittedName>
</protein>
<accession>A0A2T0SNE9</accession>
<keyword evidence="2" id="KW-1185">Reference proteome</keyword>
<gene>
    <name evidence="1" type="ORF">CLV58_11524</name>
</gene>
<evidence type="ECO:0000313" key="2">
    <source>
        <dbReference type="Proteomes" id="UP000238375"/>
    </source>
</evidence>
<name>A0A2T0SNE9_9BACT</name>
<proteinExistence type="predicted"/>
<reference evidence="1 2" key="1">
    <citation type="submission" date="2018-03" db="EMBL/GenBank/DDBJ databases">
        <title>Genomic Encyclopedia of Archaeal and Bacterial Type Strains, Phase II (KMG-II): from individual species to whole genera.</title>
        <authorList>
            <person name="Goeker M."/>
        </authorList>
    </citation>
    <scope>NUCLEOTIDE SEQUENCE [LARGE SCALE GENOMIC DNA]</scope>
    <source>
        <strain evidence="1 2">DSM 28354</strain>
    </source>
</reference>
<comment type="caution">
    <text evidence="1">The sequence shown here is derived from an EMBL/GenBank/DDBJ whole genome shotgun (WGS) entry which is preliminary data.</text>
</comment>
<evidence type="ECO:0000313" key="1">
    <source>
        <dbReference type="EMBL" id="PRY34942.1"/>
    </source>
</evidence>
<dbReference type="Proteomes" id="UP000238375">
    <property type="component" value="Unassembled WGS sequence"/>
</dbReference>